<reference evidence="2" key="2">
    <citation type="journal article" date="2017" name="Nat. Plants">
        <title>The Aegilops tauschii genome reveals multiple impacts of transposons.</title>
        <authorList>
            <person name="Zhao G."/>
            <person name="Zou C."/>
            <person name="Li K."/>
            <person name="Wang K."/>
            <person name="Li T."/>
            <person name="Gao L."/>
            <person name="Zhang X."/>
            <person name="Wang H."/>
            <person name="Yang Z."/>
            <person name="Liu X."/>
            <person name="Jiang W."/>
            <person name="Mao L."/>
            <person name="Kong X."/>
            <person name="Jiao Y."/>
            <person name="Jia J."/>
        </authorList>
    </citation>
    <scope>NUCLEOTIDE SEQUENCE [LARGE SCALE GENOMIC DNA]</scope>
    <source>
        <strain evidence="2">cv. AL8/78</strain>
    </source>
</reference>
<reference evidence="2" key="1">
    <citation type="journal article" date="2014" name="Science">
        <title>Ancient hybridizations among the ancestral genomes of bread wheat.</title>
        <authorList>
            <consortium name="International Wheat Genome Sequencing Consortium,"/>
            <person name="Marcussen T."/>
            <person name="Sandve S.R."/>
            <person name="Heier L."/>
            <person name="Spannagl M."/>
            <person name="Pfeifer M."/>
            <person name="Jakobsen K.S."/>
            <person name="Wulff B.B."/>
            <person name="Steuernagel B."/>
            <person name="Mayer K.F."/>
            <person name="Olsen O.A."/>
        </authorList>
    </citation>
    <scope>NUCLEOTIDE SEQUENCE [LARGE SCALE GENOMIC DNA]</scope>
    <source>
        <strain evidence="2">cv. AL8/78</strain>
    </source>
</reference>
<sequence length="72" mass="8153">MSAWLKEADLLQLPIASSLNSAVHWNLIVLHLCQCFNFAPDVHIFFRNLSNLSGRGIIISNVNVSRRKLVSY</sequence>
<dbReference type="Proteomes" id="UP000015105">
    <property type="component" value="Chromosome 6D"/>
</dbReference>
<protein>
    <submittedName>
        <fullName evidence="1">Uncharacterized protein</fullName>
    </submittedName>
</protein>
<name>A0A453MR23_AEGTS</name>
<keyword evidence="2" id="KW-1185">Reference proteome</keyword>
<accession>A0A453MR23</accession>
<evidence type="ECO:0000313" key="2">
    <source>
        <dbReference type="Proteomes" id="UP000015105"/>
    </source>
</evidence>
<dbReference type="AlphaFoldDB" id="A0A453MR23"/>
<reference evidence="1" key="5">
    <citation type="journal article" date="2021" name="G3 (Bethesda)">
        <title>Aegilops tauschii genome assembly Aet v5.0 features greater sequence contiguity and improved annotation.</title>
        <authorList>
            <person name="Wang L."/>
            <person name="Zhu T."/>
            <person name="Rodriguez J.C."/>
            <person name="Deal K.R."/>
            <person name="Dubcovsky J."/>
            <person name="McGuire P.E."/>
            <person name="Lux T."/>
            <person name="Spannagl M."/>
            <person name="Mayer K.F.X."/>
            <person name="Baldrich P."/>
            <person name="Meyers B.C."/>
            <person name="Huo N."/>
            <person name="Gu Y.Q."/>
            <person name="Zhou H."/>
            <person name="Devos K.M."/>
            <person name="Bennetzen J.L."/>
            <person name="Unver T."/>
            <person name="Budak H."/>
            <person name="Gulick P.J."/>
            <person name="Galiba G."/>
            <person name="Kalapos B."/>
            <person name="Nelson D.R."/>
            <person name="Li P."/>
            <person name="You F.M."/>
            <person name="Luo M.C."/>
            <person name="Dvorak J."/>
        </authorList>
    </citation>
    <scope>NUCLEOTIDE SEQUENCE [LARGE SCALE GENOMIC DNA]</scope>
    <source>
        <strain evidence="1">cv. AL8/78</strain>
    </source>
</reference>
<dbReference type="Gramene" id="AET6Gv20043800.3">
    <property type="protein sequence ID" value="AET6Gv20043800.3"/>
    <property type="gene ID" value="AET6Gv20043800"/>
</dbReference>
<evidence type="ECO:0000313" key="1">
    <source>
        <dbReference type="EnsemblPlants" id="AET6Gv20043800.3"/>
    </source>
</evidence>
<organism evidence="1 2">
    <name type="scientific">Aegilops tauschii subsp. strangulata</name>
    <name type="common">Goatgrass</name>
    <dbReference type="NCBI Taxonomy" id="200361"/>
    <lineage>
        <taxon>Eukaryota</taxon>
        <taxon>Viridiplantae</taxon>
        <taxon>Streptophyta</taxon>
        <taxon>Embryophyta</taxon>
        <taxon>Tracheophyta</taxon>
        <taxon>Spermatophyta</taxon>
        <taxon>Magnoliopsida</taxon>
        <taxon>Liliopsida</taxon>
        <taxon>Poales</taxon>
        <taxon>Poaceae</taxon>
        <taxon>BOP clade</taxon>
        <taxon>Pooideae</taxon>
        <taxon>Triticodae</taxon>
        <taxon>Triticeae</taxon>
        <taxon>Triticinae</taxon>
        <taxon>Aegilops</taxon>
    </lineage>
</organism>
<reference evidence="1" key="3">
    <citation type="journal article" date="2017" name="Nature">
        <title>Genome sequence of the progenitor of the wheat D genome Aegilops tauschii.</title>
        <authorList>
            <person name="Luo M.C."/>
            <person name="Gu Y.Q."/>
            <person name="Puiu D."/>
            <person name="Wang H."/>
            <person name="Twardziok S.O."/>
            <person name="Deal K.R."/>
            <person name="Huo N."/>
            <person name="Zhu T."/>
            <person name="Wang L."/>
            <person name="Wang Y."/>
            <person name="McGuire P.E."/>
            <person name="Liu S."/>
            <person name="Long H."/>
            <person name="Ramasamy R.K."/>
            <person name="Rodriguez J.C."/>
            <person name="Van S.L."/>
            <person name="Yuan L."/>
            <person name="Wang Z."/>
            <person name="Xia Z."/>
            <person name="Xiao L."/>
            <person name="Anderson O.D."/>
            <person name="Ouyang S."/>
            <person name="Liang Y."/>
            <person name="Zimin A.V."/>
            <person name="Pertea G."/>
            <person name="Qi P."/>
            <person name="Bennetzen J.L."/>
            <person name="Dai X."/>
            <person name="Dawson M.W."/>
            <person name="Muller H.G."/>
            <person name="Kugler K."/>
            <person name="Rivarola-Duarte L."/>
            <person name="Spannagl M."/>
            <person name="Mayer K.F.X."/>
            <person name="Lu F.H."/>
            <person name="Bevan M.W."/>
            <person name="Leroy P."/>
            <person name="Li P."/>
            <person name="You F.M."/>
            <person name="Sun Q."/>
            <person name="Liu Z."/>
            <person name="Lyons E."/>
            <person name="Wicker T."/>
            <person name="Salzberg S.L."/>
            <person name="Devos K.M."/>
            <person name="Dvorak J."/>
        </authorList>
    </citation>
    <scope>NUCLEOTIDE SEQUENCE [LARGE SCALE GENOMIC DNA]</scope>
    <source>
        <strain evidence="1">cv. AL8/78</strain>
    </source>
</reference>
<reference evidence="1" key="4">
    <citation type="submission" date="2019-03" db="UniProtKB">
        <authorList>
            <consortium name="EnsemblPlants"/>
        </authorList>
    </citation>
    <scope>IDENTIFICATION</scope>
</reference>
<dbReference type="EnsemblPlants" id="AET6Gv20043800.3">
    <property type="protein sequence ID" value="AET6Gv20043800.3"/>
    <property type="gene ID" value="AET6Gv20043800"/>
</dbReference>
<proteinExistence type="predicted"/>